<gene>
    <name evidence="1" type="ORF">HV823_09895</name>
</gene>
<evidence type="ECO:0000313" key="2">
    <source>
        <dbReference type="Proteomes" id="UP000659172"/>
    </source>
</evidence>
<proteinExistence type="predicted"/>
<name>A0ABX2QD23_9HYPH</name>
<dbReference type="EMBL" id="JABXYK010000005">
    <property type="protein sequence ID" value="NVP55560.1"/>
    <property type="molecule type" value="Genomic_DNA"/>
</dbReference>
<evidence type="ECO:0000313" key="1">
    <source>
        <dbReference type="EMBL" id="NVP55560.1"/>
    </source>
</evidence>
<accession>A0ABX2QD23</accession>
<reference evidence="1 2" key="1">
    <citation type="submission" date="2020-06" db="EMBL/GenBank/DDBJ databases">
        <title>Rhizobium sp.nov. isolated from the tomato plant.</title>
        <authorList>
            <person name="Thin K.K."/>
            <person name="Zhang X."/>
            <person name="He S."/>
        </authorList>
    </citation>
    <scope>NUCLEOTIDE SEQUENCE [LARGE SCALE GENOMIC DNA]</scope>
    <source>
        <strain evidence="1 2">DBTS2</strain>
    </source>
</reference>
<dbReference type="RefSeq" id="WP_176949556.1">
    <property type="nucleotide sequence ID" value="NZ_JABXYK010000005.1"/>
</dbReference>
<comment type="caution">
    <text evidence="1">The sequence shown here is derived from an EMBL/GenBank/DDBJ whole genome shotgun (WGS) entry which is preliminary data.</text>
</comment>
<organism evidence="1 2">
    <name type="scientific">Mycoplana rhizolycopersici</name>
    <dbReference type="NCBI Taxonomy" id="2746702"/>
    <lineage>
        <taxon>Bacteria</taxon>
        <taxon>Pseudomonadati</taxon>
        <taxon>Pseudomonadota</taxon>
        <taxon>Alphaproteobacteria</taxon>
        <taxon>Hyphomicrobiales</taxon>
        <taxon>Rhizobiaceae</taxon>
        <taxon>Mycoplana</taxon>
    </lineage>
</organism>
<sequence length="60" mass="6893">MWPHLLLFELLEEPLNSGIPYCFPVKREAQNAETINFFGILVDLTINSAGTTKKLRFARK</sequence>
<protein>
    <submittedName>
        <fullName evidence="1">Uncharacterized protein</fullName>
    </submittedName>
</protein>
<dbReference type="Proteomes" id="UP000659172">
    <property type="component" value="Unassembled WGS sequence"/>
</dbReference>
<keyword evidence="2" id="KW-1185">Reference proteome</keyword>